<sequence>MSQSTTTPATAVTPGATRVLRFKRSSTVTLLDGEGVYVSTERGARSRIHGRLVSDLYPLLDGTRDRGAVEDALLRAGHRDPAAAIDRLLRSGHVVEVDPDVDVRSAGYWEQCGLDGDASVEATASTIGVLVVGDDLPDRLAETAAEHGLRARVIDTVDDLPATEEAQLRLVVVLTDDYERPELAAVNAWSRRTGSSWLLAKPMGVRLWIGPTFTPGRTACYECLRVRLESKSLTESYLRQRGALTQTFVESVTGLPSTRRLGVDLALQSAATWLAGVVTVGPDGVDLARAGDVVTLDTVDLTSARHHLDARPQCSVCGDGGLQARLVEAPVQLAPRPKARTSDGGHRALTPDQFVQRYERFVSDITGPVSHLVALPLEVPGLHVYSAGQNFAMPMQSIADLKAGLRSASCGKGKSPEQAKASALGEAIERYSGVFHGDEPRVVASLDSFASDEVVHPNELHQYSDSQFAERAAWNARPSHFHWVGDAIDPAEPVEWTPLWSLSEQRRKWAPTSVLYYNYSTTRSRYNGGANSNGCAAGASLEDAVLQGFMELVERDATAIWWYNRSRRRAVDLASFEDPYFTHWQEQYDALDRRSWVLDITTDLGIPTFVAISHRTDKPAQDILLALGSHFDASVAIGRALSEMNQFLPAVIGMPSDGSGTYAFTDPTQVHWWSTATIESEPYLVPDPDVPAATPADFVDLSRDDLAEDVDVARGIVERAGMEMLVLDQTRPDIGLPVARVVVPGMRHFWPRYAAGRLYDVPVALGLQSAPTPEADLNPIAMFL</sequence>
<dbReference type="InterPro" id="IPR022291">
    <property type="entry name" value="Bacteriocin_synth_cyclodeHase"/>
</dbReference>
<reference evidence="2 3" key="1">
    <citation type="submission" date="2020-08" db="EMBL/GenBank/DDBJ databases">
        <title>Genomic Encyclopedia of Type Strains, Phase IV (KMG-V): Genome sequencing to study the core and pangenomes of soil and plant-associated prokaryotes.</title>
        <authorList>
            <person name="Whitman W."/>
        </authorList>
    </citation>
    <scope>NUCLEOTIDE SEQUENCE [LARGE SCALE GENOMIC DNA]</scope>
    <source>
        <strain evidence="2 3">B3ACCR2</strain>
    </source>
</reference>
<dbReference type="Gene3D" id="3.30.40.250">
    <property type="match status" value="1"/>
</dbReference>
<dbReference type="NCBIfam" id="TIGR03882">
    <property type="entry name" value="cyclo_dehyd_2"/>
    <property type="match status" value="1"/>
</dbReference>
<dbReference type="PANTHER" id="PTHR37809">
    <property type="entry name" value="RIBOSOMAL PROTEIN S12 METHYLTHIOTRANSFERASE ACCESSORY FACTOR YCAO"/>
    <property type="match status" value="1"/>
</dbReference>
<dbReference type="Gene3D" id="3.90.930.60">
    <property type="match status" value="1"/>
</dbReference>
<dbReference type="Gene3D" id="3.30.1330.230">
    <property type="match status" value="2"/>
</dbReference>
<organism evidence="2 3">
    <name type="scientific">Terracoccus luteus</name>
    <dbReference type="NCBI Taxonomy" id="53356"/>
    <lineage>
        <taxon>Bacteria</taxon>
        <taxon>Bacillati</taxon>
        <taxon>Actinomycetota</taxon>
        <taxon>Actinomycetes</taxon>
        <taxon>Micrococcales</taxon>
        <taxon>Intrasporangiaceae</taxon>
        <taxon>Terracoccus</taxon>
    </lineage>
</organism>
<gene>
    <name evidence="2" type="ORF">FHW14_002632</name>
</gene>
<dbReference type="GO" id="GO:0005840">
    <property type="term" value="C:ribosome"/>
    <property type="evidence" value="ECO:0007669"/>
    <property type="project" value="UniProtKB-KW"/>
</dbReference>
<evidence type="ECO:0000259" key="1">
    <source>
        <dbReference type="PROSITE" id="PS51664"/>
    </source>
</evidence>
<accession>A0A839PVX8</accession>
<dbReference type="Pfam" id="PF02624">
    <property type="entry name" value="YcaO"/>
    <property type="match status" value="1"/>
</dbReference>
<dbReference type="InterPro" id="IPR003776">
    <property type="entry name" value="YcaO-like_dom"/>
</dbReference>
<comment type="caution">
    <text evidence="2">The sequence shown here is derived from an EMBL/GenBank/DDBJ whole genome shotgun (WGS) entry which is preliminary data.</text>
</comment>
<evidence type="ECO:0000313" key="3">
    <source>
        <dbReference type="Proteomes" id="UP000590811"/>
    </source>
</evidence>
<keyword evidence="2" id="KW-0687">Ribonucleoprotein</keyword>
<dbReference type="Proteomes" id="UP000590811">
    <property type="component" value="Unassembled WGS sequence"/>
</dbReference>
<keyword evidence="2" id="KW-0808">Transferase</keyword>
<feature type="domain" description="YcaO" evidence="1">
    <location>
        <begin position="411"/>
        <end position="784"/>
    </location>
</feature>
<dbReference type="PROSITE" id="PS51664">
    <property type="entry name" value="YCAO"/>
    <property type="match status" value="1"/>
</dbReference>
<dbReference type="NCBIfam" id="TIGR00702">
    <property type="entry name" value="YcaO-type kinase domain"/>
    <property type="match status" value="1"/>
</dbReference>
<keyword evidence="2" id="KW-0689">Ribosomal protein</keyword>
<name>A0A839PVX8_9MICO</name>
<dbReference type="PANTHER" id="PTHR37809:SF1">
    <property type="entry name" value="RIBOSOMAL PROTEIN S12 METHYLTHIOTRANSFERASE ACCESSORY FACTOR YCAO"/>
    <property type="match status" value="1"/>
</dbReference>
<dbReference type="NCBIfam" id="TIGR03604">
    <property type="entry name" value="TOMM_cyclo_SagD"/>
    <property type="match status" value="1"/>
</dbReference>
<dbReference type="Gene3D" id="3.40.50.720">
    <property type="entry name" value="NAD(P)-binding Rossmann-like Domain"/>
    <property type="match status" value="1"/>
</dbReference>
<evidence type="ECO:0000313" key="2">
    <source>
        <dbReference type="EMBL" id="MBB2987449.1"/>
    </source>
</evidence>
<proteinExistence type="predicted"/>
<dbReference type="Gene3D" id="3.30.160.660">
    <property type="match status" value="1"/>
</dbReference>
<dbReference type="EMBL" id="JACHVT010000005">
    <property type="protein sequence ID" value="MBB2987449.1"/>
    <property type="molecule type" value="Genomic_DNA"/>
</dbReference>
<dbReference type="RefSeq" id="WP_184510603.1">
    <property type="nucleotide sequence ID" value="NZ_JACHVT010000005.1"/>
</dbReference>
<dbReference type="InterPro" id="IPR027624">
    <property type="entry name" value="TOMM_cyclo_SagD"/>
</dbReference>
<protein>
    <submittedName>
        <fullName evidence="2">Ribosomal protein S12 methylthiotransferase accessory factor</fullName>
    </submittedName>
</protein>
<dbReference type="GO" id="GO:0016740">
    <property type="term" value="F:transferase activity"/>
    <property type="evidence" value="ECO:0007669"/>
    <property type="project" value="UniProtKB-KW"/>
</dbReference>
<dbReference type="AlphaFoldDB" id="A0A839PVX8"/>